<accession>A0A1G9NG59</accession>
<name>A0A1G9NG59_9FLAO</name>
<evidence type="ECO:0000313" key="5">
    <source>
        <dbReference type="Proteomes" id="UP000199440"/>
    </source>
</evidence>
<evidence type="ECO:0000313" key="4">
    <source>
        <dbReference type="EMBL" id="SDL85037.1"/>
    </source>
</evidence>
<feature type="domain" description="EF-hand" evidence="3">
    <location>
        <begin position="34"/>
        <end position="69"/>
    </location>
</feature>
<evidence type="ECO:0000256" key="2">
    <source>
        <dbReference type="SAM" id="SignalP"/>
    </source>
</evidence>
<keyword evidence="2" id="KW-0732">Signal</keyword>
<dbReference type="RefSeq" id="WP_245731341.1">
    <property type="nucleotide sequence ID" value="NZ_FNGV01000003.1"/>
</dbReference>
<organism evidence="4 5">
    <name type="scientific">Kriegella aquimaris</name>
    <dbReference type="NCBI Taxonomy" id="192904"/>
    <lineage>
        <taxon>Bacteria</taxon>
        <taxon>Pseudomonadati</taxon>
        <taxon>Bacteroidota</taxon>
        <taxon>Flavobacteriia</taxon>
        <taxon>Flavobacteriales</taxon>
        <taxon>Flavobacteriaceae</taxon>
        <taxon>Kriegella</taxon>
    </lineage>
</organism>
<dbReference type="PROSITE" id="PS50222">
    <property type="entry name" value="EF_HAND_2"/>
    <property type="match status" value="1"/>
</dbReference>
<dbReference type="InterPro" id="IPR011992">
    <property type="entry name" value="EF-hand-dom_pair"/>
</dbReference>
<dbReference type="EMBL" id="FNGV01000003">
    <property type="protein sequence ID" value="SDL85037.1"/>
    <property type="molecule type" value="Genomic_DNA"/>
</dbReference>
<dbReference type="GO" id="GO:0005509">
    <property type="term" value="F:calcium ion binding"/>
    <property type="evidence" value="ECO:0007669"/>
    <property type="project" value="InterPro"/>
</dbReference>
<dbReference type="InterPro" id="IPR002048">
    <property type="entry name" value="EF_hand_dom"/>
</dbReference>
<dbReference type="Proteomes" id="UP000199440">
    <property type="component" value="Unassembled WGS sequence"/>
</dbReference>
<dbReference type="SUPFAM" id="SSF47473">
    <property type="entry name" value="EF-hand"/>
    <property type="match status" value="1"/>
</dbReference>
<evidence type="ECO:0000256" key="1">
    <source>
        <dbReference type="SAM" id="MobiDB-lite"/>
    </source>
</evidence>
<feature type="compositionally biased region" description="Basic residues" evidence="1">
    <location>
        <begin position="87"/>
        <end position="99"/>
    </location>
</feature>
<dbReference type="InterPro" id="IPR018247">
    <property type="entry name" value="EF_Hand_1_Ca_BS"/>
</dbReference>
<proteinExistence type="predicted"/>
<dbReference type="Pfam" id="PF13202">
    <property type="entry name" value="EF-hand_5"/>
    <property type="match status" value="2"/>
</dbReference>
<dbReference type="PROSITE" id="PS00018">
    <property type="entry name" value="EF_HAND_1"/>
    <property type="match status" value="2"/>
</dbReference>
<protein>
    <submittedName>
        <fullName evidence="4">EF hand</fullName>
    </submittedName>
</protein>
<sequence>MKMNPIKTIFAAICTLFVSALSFAQPPQDGKGNQEPPSVEEIFKQIDKDEDGKLSKKELKGPLKNSFVKIDSNEDGFLSKEEVSKAPKPKGPKSSPRGK</sequence>
<keyword evidence="5" id="KW-1185">Reference proteome</keyword>
<dbReference type="STRING" id="192904.SAMN04488514_103152"/>
<feature type="chain" id="PRO_5011609541" evidence="2">
    <location>
        <begin position="25"/>
        <end position="99"/>
    </location>
</feature>
<dbReference type="AlphaFoldDB" id="A0A1G9NG59"/>
<feature type="signal peptide" evidence="2">
    <location>
        <begin position="1"/>
        <end position="24"/>
    </location>
</feature>
<feature type="region of interest" description="Disordered" evidence="1">
    <location>
        <begin position="78"/>
        <end position="99"/>
    </location>
</feature>
<dbReference type="Gene3D" id="1.10.238.10">
    <property type="entry name" value="EF-hand"/>
    <property type="match status" value="1"/>
</dbReference>
<gene>
    <name evidence="4" type="ORF">SAMN04488514_103152</name>
</gene>
<evidence type="ECO:0000259" key="3">
    <source>
        <dbReference type="PROSITE" id="PS50222"/>
    </source>
</evidence>
<reference evidence="5" key="1">
    <citation type="submission" date="2016-10" db="EMBL/GenBank/DDBJ databases">
        <authorList>
            <person name="Varghese N."/>
            <person name="Submissions S."/>
        </authorList>
    </citation>
    <scope>NUCLEOTIDE SEQUENCE [LARGE SCALE GENOMIC DNA]</scope>
    <source>
        <strain evidence="5">DSM 19886</strain>
    </source>
</reference>